<dbReference type="PANTHER" id="PTHR46890">
    <property type="entry name" value="NON-LTR RETROLELEMENT REVERSE TRANSCRIPTASE-LIKE PROTEIN-RELATED"/>
    <property type="match status" value="1"/>
</dbReference>
<evidence type="ECO:0000313" key="3">
    <source>
        <dbReference type="EMBL" id="SPD05661.1"/>
    </source>
</evidence>
<dbReference type="AlphaFoldDB" id="A0A2N9H1Z9"/>
<organism evidence="3">
    <name type="scientific">Fagus sylvatica</name>
    <name type="common">Beechnut</name>
    <dbReference type="NCBI Taxonomy" id="28930"/>
    <lineage>
        <taxon>Eukaryota</taxon>
        <taxon>Viridiplantae</taxon>
        <taxon>Streptophyta</taxon>
        <taxon>Embryophyta</taxon>
        <taxon>Tracheophyta</taxon>
        <taxon>Spermatophyta</taxon>
        <taxon>Magnoliopsida</taxon>
        <taxon>eudicotyledons</taxon>
        <taxon>Gunneridae</taxon>
        <taxon>Pentapetalae</taxon>
        <taxon>rosids</taxon>
        <taxon>fabids</taxon>
        <taxon>Fagales</taxon>
        <taxon>Fagaceae</taxon>
        <taxon>Fagus</taxon>
    </lineage>
</organism>
<feature type="region of interest" description="Disordered" evidence="1">
    <location>
        <begin position="192"/>
        <end position="212"/>
    </location>
</feature>
<dbReference type="Pfam" id="PF14111">
    <property type="entry name" value="DUF4283"/>
    <property type="match status" value="1"/>
</dbReference>
<evidence type="ECO:0000256" key="1">
    <source>
        <dbReference type="SAM" id="MobiDB-lite"/>
    </source>
</evidence>
<proteinExistence type="predicted"/>
<reference evidence="3" key="1">
    <citation type="submission" date="2018-02" db="EMBL/GenBank/DDBJ databases">
        <authorList>
            <person name="Cohen D.B."/>
            <person name="Kent A.D."/>
        </authorList>
    </citation>
    <scope>NUCLEOTIDE SEQUENCE</scope>
</reference>
<evidence type="ECO:0000259" key="2">
    <source>
        <dbReference type="PROSITE" id="PS50878"/>
    </source>
</evidence>
<dbReference type="SUPFAM" id="SSF56672">
    <property type="entry name" value="DNA/RNA polymerases"/>
    <property type="match status" value="1"/>
</dbReference>
<dbReference type="PANTHER" id="PTHR46890:SF48">
    <property type="entry name" value="RNA-DIRECTED DNA POLYMERASE"/>
    <property type="match status" value="1"/>
</dbReference>
<gene>
    <name evidence="3" type="ORF">FSB_LOCUS33543</name>
</gene>
<dbReference type="Pfam" id="PF00078">
    <property type="entry name" value="RVT_1"/>
    <property type="match status" value="1"/>
</dbReference>
<feature type="domain" description="Reverse transcriptase" evidence="2">
    <location>
        <begin position="496"/>
        <end position="738"/>
    </location>
</feature>
<dbReference type="CDD" id="cd01650">
    <property type="entry name" value="RT_nLTR_like"/>
    <property type="match status" value="1"/>
</dbReference>
<protein>
    <recommendedName>
        <fullName evidence="2">Reverse transcriptase domain-containing protein</fullName>
    </recommendedName>
</protein>
<dbReference type="InterPro" id="IPR000477">
    <property type="entry name" value="RT_dom"/>
</dbReference>
<accession>A0A2N9H1Z9</accession>
<sequence length="891" mass="102781">MEDPQLELEDMILKSNSLSCTDRPIKLEAREDKVTRILEYGLDGKVISDKAVNRNKVKAILSEAWKTSKGVAVMDFVQNLFMFLFEAEGDRRRILEQGPWSIDGNLLALKPCKLDRLIRKVDFSRGTFWVQVHNLPPLWLNKENAEKIGARIGKLLDREFTCGQIALSWLALLESVAREDEITVKENERANALVSPERPSTRHHEKSLEQSRIPMQKMSISQMSHKVNQVHSSRKHSSQGNQDLLNTVGEEPGSYKPFKFKMMWVRDPSNFRVVKKAWESQVRESPLFQVFHKMKQVKNFLKKWNRETFGNVHTKIKEIKQKIEEVQARPPNESNLEAENSLVVELQEFLNREELLWIQKSKMQWYTSSELNTKYFHLSTIIRRRKNNIDFLKTSEGHWISHKDSIGENFLQYYPSLFSTKEVPKFDQEMLQQLFPPCITNEENVELCKISDAEEIKSALFSMGSLKYPGSDGLSAGFFKSYWGIVGGDFVEVVQNFFLRGQLLCELNHTFIVLIPKSPNAAMLLYEVFIQDNTLMAQEIFHTMKKKKGKMGVVAIKADLEKAYDKVEWPIILKILKLLGFDDKWIGWVEQCITTPTFSILINGTLKGFFKSSRCLRQGDPISPFLFNIAAEALSRLLQQEVSNGRIKGVKVARNCPPISHLLFADDLIIFSRAKEFEISTIMETMHTFQTWSGLRLNNSKSAIYFSNNIEYHKKVRLCNFSGLRQGDMSASYLGLPLVVDRANKASFDTLVEKIKKRVDGWQMKVLAQASRNLLSRGVCFIVGNEASINVWKDPWIPFIQSFIPKPRDENISWEGWVFDLIDQAKGSVEPQQINSNLFDEETINNILRIHLPRSVMDDKVIWCPNKSGKLFCEVSILLRPRIKVYRFRGS</sequence>
<dbReference type="InterPro" id="IPR043502">
    <property type="entry name" value="DNA/RNA_pol_sf"/>
</dbReference>
<dbReference type="EMBL" id="OIVN01002686">
    <property type="protein sequence ID" value="SPD05661.1"/>
    <property type="molecule type" value="Genomic_DNA"/>
</dbReference>
<name>A0A2N9H1Z9_FAGSY</name>
<feature type="compositionally biased region" description="Basic and acidic residues" evidence="1">
    <location>
        <begin position="199"/>
        <end position="209"/>
    </location>
</feature>
<dbReference type="PROSITE" id="PS50878">
    <property type="entry name" value="RT_POL"/>
    <property type="match status" value="1"/>
</dbReference>
<dbReference type="InterPro" id="IPR025558">
    <property type="entry name" value="DUF4283"/>
</dbReference>
<dbReference type="InterPro" id="IPR052343">
    <property type="entry name" value="Retrotransposon-Effector_Assoc"/>
</dbReference>